<evidence type="ECO:0000256" key="6">
    <source>
        <dbReference type="SAM" id="Phobius"/>
    </source>
</evidence>
<dbReference type="Pfam" id="PF01544">
    <property type="entry name" value="CorA"/>
    <property type="match status" value="1"/>
</dbReference>
<organism evidence="7 8">
    <name type="scientific">Endocarpon pusillum</name>
    <dbReference type="NCBI Taxonomy" id="364733"/>
    <lineage>
        <taxon>Eukaryota</taxon>
        <taxon>Fungi</taxon>
        <taxon>Dikarya</taxon>
        <taxon>Ascomycota</taxon>
        <taxon>Pezizomycotina</taxon>
        <taxon>Eurotiomycetes</taxon>
        <taxon>Chaetothyriomycetidae</taxon>
        <taxon>Verrucariales</taxon>
        <taxon>Verrucariaceae</taxon>
        <taxon>Endocarpon</taxon>
    </lineage>
</organism>
<dbReference type="PANTHER" id="PTHR46494">
    <property type="entry name" value="CORA FAMILY METAL ION TRANSPORTER (EUROFUNG)"/>
    <property type="match status" value="1"/>
</dbReference>
<gene>
    <name evidence="7" type="ORF">GJ744_003854</name>
</gene>
<feature type="region of interest" description="Disordered" evidence="5">
    <location>
        <begin position="1"/>
        <end position="55"/>
    </location>
</feature>
<dbReference type="GO" id="GO:0015095">
    <property type="term" value="F:magnesium ion transmembrane transporter activity"/>
    <property type="evidence" value="ECO:0007669"/>
    <property type="project" value="TreeGrafter"/>
</dbReference>
<protein>
    <submittedName>
        <fullName evidence="7">Uncharacterized protein</fullName>
    </submittedName>
</protein>
<evidence type="ECO:0000256" key="2">
    <source>
        <dbReference type="ARBA" id="ARBA00022692"/>
    </source>
</evidence>
<feature type="compositionally biased region" description="Polar residues" evidence="5">
    <location>
        <begin position="771"/>
        <end position="787"/>
    </location>
</feature>
<dbReference type="GO" id="GO:0050897">
    <property type="term" value="F:cobalt ion binding"/>
    <property type="evidence" value="ECO:0007669"/>
    <property type="project" value="TreeGrafter"/>
</dbReference>
<keyword evidence="4 6" id="KW-0472">Membrane</keyword>
<dbReference type="EMBL" id="JAACFV010000018">
    <property type="protein sequence ID" value="KAF7511691.1"/>
    <property type="molecule type" value="Genomic_DNA"/>
</dbReference>
<keyword evidence="3 6" id="KW-1133">Transmembrane helix</keyword>
<evidence type="ECO:0000313" key="7">
    <source>
        <dbReference type="EMBL" id="KAF7511691.1"/>
    </source>
</evidence>
<dbReference type="GO" id="GO:0000287">
    <property type="term" value="F:magnesium ion binding"/>
    <property type="evidence" value="ECO:0007669"/>
    <property type="project" value="TreeGrafter"/>
</dbReference>
<keyword evidence="8" id="KW-1185">Reference proteome</keyword>
<evidence type="ECO:0000256" key="3">
    <source>
        <dbReference type="ARBA" id="ARBA00022989"/>
    </source>
</evidence>
<feature type="transmembrane region" description="Helical" evidence="6">
    <location>
        <begin position="1234"/>
        <end position="1258"/>
    </location>
</feature>
<dbReference type="GO" id="GO:0015087">
    <property type="term" value="F:cobalt ion transmembrane transporter activity"/>
    <property type="evidence" value="ECO:0007669"/>
    <property type="project" value="TreeGrafter"/>
</dbReference>
<dbReference type="GO" id="GO:0005886">
    <property type="term" value="C:plasma membrane"/>
    <property type="evidence" value="ECO:0007669"/>
    <property type="project" value="UniProtKB-SubCell"/>
</dbReference>
<dbReference type="PANTHER" id="PTHR46494:SF1">
    <property type="entry name" value="CORA FAMILY METAL ION TRANSPORTER (EUROFUNG)"/>
    <property type="match status" value="1"/>
</dbReference>
<dbReference type="SUPFAM" id="SSF144083">
    <property type="entry name" value="Magnesium transport protein CorA, transmembrane region"/>
    <property type="match status" value="1"/>
</dbReference>
<proteinExistence type="predicted"/>
<sequence length="1348" mass="152885">MEKTGLAIEDIQPRSRRNSVASLFGPPRLTNATPRHIDAPGASSAPGGDDHSAEKVVTPNLPKRLNRRRKTGSQPIDESVSQKLNVKILEVIQSNWIPNDDGNQEEISLIGEVSNLQSASIEDASFRWIHFERDTASINFADFEKVLNDTRVLYTHEAAVASKCLKEVALKRRTFARGKYFGPYIHQASLPYGSEVEVLPVSATFLSFPIFALMNIPHYGGDVHANSRNLRSSDQHPIRSLLQYSNILAKTTKRDTRQVVTRDEVEDDGQVPNHDKPFIHVPEIWALVINMYTIITCAPFSLDELCCDNVKVHNPPRQDQKVLVKYTDLHGRLHDFRCRTWFGLLDIVSSIESHVDGMKSLLNNPESQYKLIDPRFRPIDNTRWLEIVEATGARSVNIRGVTLLEDSALSLDFAERKLRASTRGTFLLLGYSVTLSRLRERAMRFQVEKVERAKQDQVKKRIALLSKEARKIKRSRHFNRFLLYATRSQILDPHASDAFKQTEAQILVGQTNRSTTGSTIAEDCTDQRKKNSNPLESTAVVRLLPEVFENKLKIPTIKVNTQEDEQTRTGAPKIQSTNPRITLNDEHIHQSPKTSTALVLPPPVAASGRSEPTRKKSLSYRSIVTDDLEAQRSPEEAFEDLESQRRSRLHSVLPLQKHLSLAESALGLAGPSIVDPLSADSLGQGVQDMSHLTSLPHITPENSLSQGIRRPTQKRASLQDTDSVHSKVFSASPPRLPLRPEGGSTILRSEWNALNSSSSQSESAEHPSYEESPNVSHSQQQPKNSSAEVPVTISEKVRSRSAFIRKGCLPFFEWHAEGMRRNQSRPRLVERVPTSFNKTLDDANSFAPSSHYGTEGILRSIEADIREGRYYVPPVSAVNSASFADVPLKEEADVIKFLESERDRIIRISHPREQHERKAHEIFLEQKQQLFLSSCGILRCFVNSERRSPDIIGKFWGILHLICCIQLKKAGALPYPQKNDTTLIEYAATQFEQIEQKCYQLLLDGTPEPIDDESSPNWRLPSALTPTFRHIVLFLLCIYLAVTDPRVNSMSVHHIRDKVLDDLAESESALLRLSEHAEMELDQIGYESIRTADTILEILVENAMSFSTKEEPDKKGRARLPFFDLVHIYSSYTSNCIIRAKRDASARVYEDVRLLREEVETISLMLKHQQTLFREVLKARGSTPETLDKRLTHRIQSSLDEMIRHFATLSDYAIQAEFWTRNSIEVKGEDNSKAIYVFTAVTVIFLPLTFIAGLLGMNTIDIRNEEYSQWLFWAIALPFTFTVLMICLLAKHNFRLRNFVRSVLRKSGFPRRSRKGLGVLGRRLLPEKWYRRGTRRAADWIDSVRDTA</sequence>
<evidence type="ECO:0000256" key="5">
    <source>
        <dbReference type="SAM" id="MobiDB-lite"/>
    </source>
</evidence>
<dbReference type="Proteomes" id="UP000606974">
    <property type="component" value="Unassembled WGS sequence"/>
</dbReference>
<keyword evidence="2 6" id="KW-0812">Transmembrane</keyword>
<evidence type="ECO:0000313" key="8">
    <source>
        <dbReference type="Proteomes" id="UP000606974"/>
    </source>
</evidence>
<comment type="caution">
    <text evidence="7">The sequence shown here is derived from an EMBL/GenBank/DDBJ whole genome shotgun (WGS) entry which is preliminary data.</text>
</comment>
<dbReference type="Gene3D" id="1.20.58.340">
    <property type="entry name" value="Magnesium transport protein CorA, transmembrane region"/>
    <property type="match status" value="1"/>
</dbReference>
<reference evidence="7" key="1">
    <citation type="submission" date="2020-02" db="EMBL/GenBank/DDBJ databases">
        <authorList>
            <person name="Palmer J.M."/>
        </authorList>
    </citation>
    <scope>NUCLEOTIDE SEQUENCE</scope>
    <source>
        <strain evidence="7">EPUS1.4</strain>
        <tissue evidence="7">Thallus</tissue>
    </source>
</reference>
<evidence type="ECO:0000256" key="4">
    <source>
        <dbReference type="ARBA" id="ARBA00023136"/>
    </source>
</evidence>
<accession>A0A8H7E9G1</accession>
<name>A0A8H7E9G1_9EURO</name>
<comment type="subcellular location">
    <subcellularLocation>
        <location evidence="1">Cell membrane</location>
        <topology evidence="1">Multi-pass membrane protein</topology>
    </subcellularLocation>
</comment>
<dbReference type="InterPro" id="IPR002523">
    <property type="entry name" value="MgTranspt_CorA/ZnTranspt_ZntB"/>
</dbReference>
<dbReference type="OrthoDB" id="5430750at2759"/>
<feature type="transmembrane region" description="Helical" evidence="6">
    <location>
        <begin position="1270"/>
        <end position="1290"/>
    </location>
</feature>
<feature type="region of interest" description="Disordered" evidence="5">
    <location>
        <begin position="559"/>
        <end position="618"/>
    </location>
</feature>
<feature type="compositionally biased region" description="Low complexity" evidence="5">
    <location>
        <begin position="749"/>
        <end position="762"/>
    </location>
</feature>
<dbReference type="InterPro" id="IPR045863">
    <property type="entry name" value="CorA_TM1_TM2"/>
</dbReference>
<feature type="region of interest" description="Disordered" evidence="5">
    <location>
        <begin position="695"/>
        <end position="790"/>
    </location>
</feature>
<evidence type="ECO:0000256" key="1">
    <source>
        <dbReference type="ARBA" id="ARBA00004651"/>
    </source>
</evidence>